<dbReference type="GO" id="GO:0005615">
    <property type="term" value="C:extracellular space"/>
    <property type="evidence" value="ECO:0007669"/>
    <property type="project" value="UniProtKB-KW"/>
</dbReference>
<dbReference type="OrthoDB" id="9948647at2759"/>
<evidence type="ECO:0000313" key="6">
    <source>
        <dbReference type="Proteomes" id="UP000694891"/>
    </source>
</evidence>
<evidence type="ECO:0000313" key="7">
    <source>
        <dbReference type="RefSeq" id="XP_008289603.1"/>
    </source>
</evidence>
<sequence length="138" mass="15595">MKLNPQTVCQLTFLSFCCVLITVRESDGAFIPGRCSCPTTQRGVRGQLKALKIYPRSPSCNNITVIVTLKKNDGQVCLDPEAPMGRQLIRCWRRSHNLGRDVSVCLKRRRARKGKGQRQQASQRRRGHNRRASSSNSQ</sequence>
<dbReference type="SMART" id="SM00199">
    <property type="entry name" value="SCY"/>
    <property type="match status" value="1"/>
</dbReference>
<dbReference type="InterPro" id="IPR001811">
    <property type="entry name" value="Chemokine_IL8-like_dom"/>
</dbReference>
<dbReference type="Ensembl" id="ENSSPAT00000030026.1">
    <property type="protein sequence ID" value="ENSSPAP00000029554.1"/>
    <property type="gene ID" value="ENSSPAG00000022213.1"/>
</dbReference>
<dbReference type="InterPro" id="IPR036048">
    <property type="entry name" value="Interleukin_8-like_sf"/>
</dbReference>
<feature type="domain" description="Chemokine interleukin-8-like" evidence="4">
    <location>
        <begin position="32"/>
        <end position="92"/>
    </location>
</feature>
<evidence type="ECO:0000256" key="1">
    <source>
        <dbReference type="ARBA" id="ARBA00022514"/>
    </source>
</evidence>
<dbReference type="PRINTS" id="PR00436">
    <property type="entry name" value="INTERLEUKIN8"/>
</dbReference>
<reference evidence="5" key="1">
    <citation type="submission" date="2023-09" db="UniProtKB">
        <authorList>
            <consortium name="Ensembl"/>
        </authorList>
    </citation>
    <scope>IDENTIFICATION</scope>
</reference>
<evidence type="ECO:0000313" key="5">
    <source>
        <dbReference type="Ensembl" id="ENSSPAP00000029554.1"/>
    </source>
</evidence>
<dbReference type="Gene3D" id="2.40.50.40">
    <property type="match status" value="1"/>
</dbReference>
<dbReference type="Proteomes" id="UP000694891">
    <property type="component" value="Unplaced"/>
</dbReference>
<dbReference type="RefSeq" id="XP_008289603.1">
    <property type="nucleotide sequence ID" value="XM_008291381.1"/>
</dbReference>
<dbReference type="GO" id="GO:0008009">
    <property type="term" value="F:chemokine activity"/>
    <property type="evidence" value="ECO:0007669"/>
    <property type="project" value="InterPro"/>
</dbReference>
<reference evidence="7" key="2">
    <citation type="submission" date="2025-04" db="UniProtKB">
        <authorList>
            <consortium name="RefSeq"/>
        </authorList>
    </citation>
    <scope>IDENTIFICATION</scope>
</reference>
<evidence type="ECO:0000256" key="2">
    <source>
        <dbReference type="SAM" id="MobiDB-lite"/>
    </source>
</evidence>
<accession>A0A3B5BG19</accession>
<feature type="chain" id="PRO_5044592369" evidence="3">
    <location>
        <begin position="29"/>
        <end position="138"/>
    </location>
</feature>
<keyword evidence="1" id="KW-0202">Cytokine</keyword>
<dbReference type="SUPFAM" id="SSF54117">
    <property type="entry name" value="Interleukin 8-like chemokines"/>
    <property type="match status" value="1"/>
</dbReference>
<evidence type="ECO:0000259" key="4">
    <source>
        <dbReference type="SMART" id="SM00199"/>
    </source>
</evidence>
<dbReference type="GeneTree" id="ENSGT00600000085077"/>
<keyword evidence="6" id="KW-1185">Reference proteome</keyword>
<dbReference type="AlphaFoldDB" id="A0A3B5BG19"/>
<proteinExistence type="predicted"/>
<dbReference type="Pfam" id="PF00048">
    <property type="entry name" value="IL8"/>
    <property type="match status" value="1"/>
</dbReference>
<protein>
    <submittedName>
        <fullName evidence="5 7">Growth-regulated alpha protein-like</fullName>
    </submittedName>
</protein>
<evidence type="ECO:0000256" key="3">
    <source>
        <dbReference type="SAM" id="SignalP"/>
    </source>
</evidence>
<dbReference type="GeneID" id="103364314"/>
<name>A0A3B5BG19_9TELE</name>
<dbReference type="GO" id="GO:0006955">
    <property type="term" value="P:immune response"/>
    <property type="evidence" value="ECO:0007669"/>
    <property type="project" value="InterPro"/>
</dbReference>
<gene>
    <name evidence="7" type="primary">LOC103364314</name>
</gene>
<keyword evidence="3" id="KW-0732">Signal</keyword>
<feature type="signal peptide" evidence="3">
    <location>
        <begin position="1"/>
        <end position="28"/>
    </location>
</feature>
<feature type="region of interest" description="Disordered" evidence="2">
    <location>
        <begin position="108"/>
        <end position="138"/>
    </location>
</feature>
<organism evidence="5">
    <name type="scientific">Stegastes partitus</name>
    <name type="common">bicolor damselfish</name>
    <dbReference type="NCBI Taxonomy" id="144197"/>
    <lineage>
        <taxon>Eukaryota</taxon>
        <taxon>Metazoa</taxon>
        <taxon>Chordata</taxon>
        <taxon>Craniata</taxon>
        <taxon>Vertebrata</taxon>
        <taxon>Euteleostomi</taxon>
        <taxon>Actinopterygii</taxon>
        <taxon>Neopterygii</taxon>
        <taxon>Teleostei</taxon>
        <taxon>Neoteleostei</taxon>
        <taxon>Acanthomorphata</taxon>
        <taxon>Ovalentaria</taxon>
        <taxon>Pomacentridae</taxon>
        <taxon>Stegastes</taxon>
    </lineage>
</organism>